<evidence type="ECO:0000313" key="3">
    <source>
        <dbReference type="Proteomes" id="UP000234211"/>
    </source>
</evidence>
<evidence type="ECO:0000256" key="1">
    <source>
        <dbReference type="SAM" id="Phobius"/>
    </source>
</evidence>
<feature type="transmembrane region" description="Helical" evidence="1">
    <location>
        <begin position="122"/>
        <end position="141"/>
    </location>
</feature>
<keyword evidence="1" id="KW-0472">Membrane</keyword>
<dbReference type="OrthoDB" id="1451346at2"/>
<feature type="transmembrane region" description="Helical" evidence="1">
    <location>
        <begin position="89"/>
        <end position="110"/>
    </location>
</feature>
<dbReference type="GeneID" id="86942939"/>
<keyword evidence="1" id="KW-1133">Transmembrane helix</keyword>
<accession>A0A2H1YI44</accession>
<dbReference type="Proteomes" id="UP000234211">
    <property type="component" value="Unassembled WGS sequence"/>
</dbReference>
<dbReference type="RefSeq" id="WP_101917698.1">
    <property type="nucleotide sequence ID" value="NZ_JAFMUR010000004.1"/>
</dbReference>
<protein>
    <recommendedName>
        <fullName evidence="4">GTP-binding protein</fullName>
    </recommendedName>
</protein>
<name>A0A2H1YI44_9FLAO</name>
<keyword evidence="3" id="KW-1185">Reference proteome</keyword>
<reference evidence="3" key="1">
    <citation type="submission" date="2017-11" db="EMBL/GenBank/DDBJ databases">
        <authorList>
            <person name="Duchaud E."/>
        </authorList>
    </citation>
    <scope>NUCLEOTIDE SEQUENCE [LARGE SCALE GENOMIC DNA]</scope>
    <source>
        <strain evidence="3">Tenacibaculum sp. TNO020</strain>
    </source>
</reference>
<evidence type="ECO:0008006" key="4">
    <source>
        <dbReference type="Google" id="ProtNLM"/>
    </source>
</evidence>
<gene>
    <name evidence="2" type="ORF">TNO020_430066</name>
</gene>
<keyword evidence="1" id="KW-0812">Transmembrane</keyword>
<organism evidence="2 3">
    <name type="scientific">Tenacibaculum piscium</name>
    <dbReference type="NCBI Taxonomy" id="1458515"/>
    <lineage>
        <taxon>Bacteria</taxon>
        <taxon>Pseudomonadati</taxon>
        <taxon>Bacteroidota</taxon>
        <taxon>Flavobacteriia</taxon>
        <taxon>Flavobacteriales</taxon>
        <taxon>Flavobacteriaceae</taxon>
        <taxon>Tenacibaculum</taxon>
    </lineage>
</organism>
<dbReference type="AlphaFoldDB" id="A0A2H1YI44"/>
<evidence type="ECO:0000313" key="2">
    <source>
        <dbReference type="EMBL" id="SOS75061.1"/>
    </source>
</evidence>
<proteinExistence type="predicted"/>
<dbReference type="EMBL" id="OENF01000038">
    <property type="protein sequence ID" value="SOS75061.1"/>
    <property type="molecule type" value="Genomic_DNA"/>
</dbReference>
<sequence length="168" mass="19433">MNDKLYNQIFLKPRFQFDFEMNSQDLLNNIKAHLLDDKRYKMAIIDAHIIIDVPIKDAHLWSPQLSLEVAELTKTRSKIKGLFGPKPQIWTFFMFIHFVVASAFLISSVMAYSNWSLKNGSIFPIVMLVVLPIVWVLLYLVGAMGKSIGKKQMDELKEFTQDLLIKIN</sequence>